<evidence type="ECO:0000313" key="3">
    <source>
        <dbReference type="Proteomes" id="UP000481153"/>
    </source>
</evidence>
<keyword evidence="1" id="KW-1133">Transmembrane helix</keyword>
<dbReference type="EMBL" id="VJMJ01000317">
    <property type="protein sequence ID" value="KAF0723047.1"/>
    <property type="molecule type" value="Genomic_DNA"/>
</dbReference>
<gene>
    <name evidence="2" type="ORF">Ae201684_017918</name>
</gene>
<dbReference type="InterPro" id="IPR052980">
    <property type="entry name" value="Crinkler_effector"/>
</dbReference>
<comment type="caution">
    <text evidence="2">The sequence shown here is derived from an EMBL/GenBank/DDBJ whole genome shotgun (WGS) entry which is preliminary data.</text>
</comment>
<keyword evidence="1" id="KW-0812">Transmembrane</keyword>
<dbReference type="PANTHER" id="PTHR33129:SF1">
    <property type="entry name" value="ATP-BINDING PROTEIN"/>
    <property type="match status" value="1"/>
</dbReference>
<dbReference type="AlphaFoldDB" id="A0A6G0W729"/>
<evidence type="ECO:0000313" key="2">
    <source>
        <dbReference type="EMBL" id="KAF0723047.1"/>
    </source>
</evidence>
<accession>A0A6G0W729</accession>
<keyword evidence="3" id="KW-1185">Reference proteome</keyword>
<dbReference type="Proteomes" id="UP000481153">
    <property type="component" value="Unassembled WGS sequence"/>
</dbReference>
<feature type="transmembrane region" description="Helical" evidence="1">
    <location>
        <begin position="9"/>
        <end position="31"/>
    </location>
</feature>
<name>A0A6G0W729_9STRA</name>
<proteinExistence type="predicted"/>
<organism evidence="2 3">
    <name type="scientific">Aphanomyces euteiches</name>
    <dbReference type="NCBI Taxonomy" id="100861"/>
    <lineage>
        <taxon>Eukaryota</taxon>
        <taxon>Sar</taxon>
        <taxon>Stramenopiles</taxon>
        <taxon>Oomycota</taxon>
        <taxon>Saprolegniomycetes</taxon>
        <taxon>Saprolegniales</taxon>
        <taxon>Verrucalvaceae</taxon>
        <taxon>Aphanomyces</taxon>
    </lineage>
</organism>
<keyword evidence="1" id="KW-0472">Membrane</keyword>
<reference evidence="2 3" key="1">
    <citation type="submission" date="2019-07" db="EMBL/GenBank/DDBJ databases">
        <title>Genomics analysis of Aphanomyces spp. identifies a new class of oomycete effector associated with host adaptation.</title>
        <authorList>
            <person name="Gaulin E."/>
        </authorList>
    </citation>
    <scope>NUCLEOTIDE SEQUENCE [LARGE SCALE GENOMIC DNA]</scope>
    <source>
        <strain evidence="2 3">ATCC 201684</strain>
    </source>
</reference>
<sequence length="317" mass="36654">MIACMPRRIVLVGNAGIGKSYLQLVILLWWARPQLRPDGSLDKFFDKIAVIARVERDNRTDLFFKRDQLHYKMNHLGRLPDLSDLDFKAALLLYEPYLSKNEIHPCGILDGRVWATVPPSPTRYHEFSKTDCAVKYMDCANEEELVFMAAVQKQGMDYNSPLKELYNSAFVRERIRTFGPFQRVVLPTSIDALAIETKNKADELDNLTLEKAFKARKIAESSSADGLTISHHILRISPTMNDEFRTYTLKPASDHVMEKLRYLVLKTDALELKRLLAIYNQSSTNVARQSIPKLLEEFFVWRDNRTDVSQCKHLEKW</sequence>
<protein>
    <submittedName>
        <fullName evidence="2">Uncharacterized protein</fullName>
    </submittedName>
</protein>
<evidence type="ECO:0000256" key="1">
    <source>
        <dbReference type="SAM" id="Phobius"/>
    </source>
</evidence>
<dbReference type="VEuPathDB" id="FungiDB:AeMF1_017255"/>
<dbReference type="PANTHER" id="PTHR33129">
    <property type="entry name" value="PROTEIN KINASE DOMAIN-CONTAINING PROTEIN-RELATED"/>
    <property type="match status" value="1"/>
</dbReference>